<dbReference type="Gene3D" id="3.40.50.150">
    <property type="entry name" value="Vaccinia Virus protein VP39"/>
    <property type="match status" value="1"/>
</dbReference>
<gene>
    <name evidence="3" type="ORF">CWB96_20365</name>
    <name evidence="2" type="ORF">CWB97_15435</name>
</gene>
<keyword evidence="3" id="KW-0489">Methyltransferase</keyword>
<name>A0A5S3XIN5_9GAMM</name>
<proteinExistence type="predicted"/>
<dbReference type="CDD" id="cd02440">
    <property type="entry name" value="AdoMet_MTases"/>
    <property type="match status" value="1"/>
</dbReference>
<evidence type="ECO:0000313" key="2">
    <source>
        <dbReference type="EMBL" id="TMP41171.1"/>
    </source>
</evidence>
<dbReference type="InterPro" id="IPR029063">
    <property type="entry name" value="SAM-dependent_MTases_sf"/>
</dbReference>
<keyword evidence="4" id="KW-1185">Reference proteome</keyword>
<dbReference type="RefSeq" id="WP_138597674.1">
    <property type="nucleotide sequence ID" value="NZ_PNCK01000061.1"/>
</dbReference>
<dbReference type="Proteomes" id="UP000307706">
    <property type="component" value="Unassembled WGS sequence"/>
</dbReference>
<evidence type="ECO:0000313" key="5">
    <source>
        <dbReference type="Proteomes" id="UP000307706"/>
    </source>
</evidence>
<protein>
    <submittedName>
        <fullName evidence="3">Class I SAM-dependent methyltransferase</fullName>
    </submittedName>
</protein>
<evidence type="ECO:0000313" key="4">
    <source>
        <dbReference type="Proteomes" id="UP000305730"/>
    </source>
</evidence>
<reference evidence="4 5" key="1">
    <citation type="submission" date="2017-12" db="EMBL/GenBank/DDBJ databases">
        <authorList>
            <person name="Paulsen S."/>
            <person name="Gram L.K."/>
        </authorList>
    </citation>
    <scope>NUCLEOTIDE SEQUENCE [LARGE SCALE GENOMIC DNA]</scope>
    <source>
        <strain evidence="3 5">S2231</strain>
        <strain evidence="2 4">S2233</strain>
    </source>
</reference>
<sequence>MPHFQGDEAVNYDAKITKLVPGYELLHQLTGAQLLTLLPDDSIILVVGAGTGRDIIELASINESWHFIAQDISADMLDIAKTQFTDHGLLSRVTFHYGELTTLDTPVDAALCLLVMHFLPDNGDKDTLLHSIRRNMVSSGAVFIADLVVPETKFEREAQLAMCRTLGLTEIGEQRMRHNLSHEFYPLNRIRLAELLETSGFSNPHHYFKALGFSGVVCHAL</sequence>
<reference evidence="3" key="3">
    <citation type="submission" date="2019-09" db="EMBL/GenBank/DDBJ databases">
        <title>Co-occurence of chitin degradation, pigmentation and bioactivity in marine Pseudoalteromonas.</title>
        <authorList>
            <person name="Sonnenschein E.C."/>
            <person name="Bech P.K."/>
        </authorList>
    </citation>
    <scope>NUCLEOTIDE SEQUENCE</scope>
    <source>
        <strain evidence="3">S2231</strain>
    </source>
</reference>
<dbReference type="InterPro" id="IPR041698">
    <property type="entry name" value="Methyltransf_25"/>
</dbReference>
<feature type="domain" description="Methyltransferase" evidence="1">
    <location>
        <begin position="44"/>
        <end position="137"/>
    </location>
</feature>
<dbReference type="OrthoDB" id="8558926at2"/>
<dbReference type="GO" id="GO:0032259">
    <property type="term" value="P:methylation"/>
    <property type="evidence" value="ECO:0007669"/>
    <property type="project" value="UniProtKB-KW"/>
</dbReference>
<dbReference type="EMBL" id="PNCL01000140">
    <property type="protein sequence ID" value="TMP53869.1"/>
    <property type="molecule type" value="Genomic_DNA"/>
</dbReference>
<accession>A0A5S3XIN5</accession>
<dbReference type="SUPFAM" id="SSF53335">
    <property type="entry name" value="S-adenosyl-L-methionine-dependent methyltransferases"/>
    <property type="match status" value="1"/>
</dbReference>
<dbReference type="GO" id="GO:0008168">
    <property type="term" value="F:methyltransferase activity"/>
    <property type="evidence" value="ECO:0007669"/>
    <property type="project" value="UniProtKB-KW"/>
</dbReference>
<dbReference type="Proteomes" id="UP000305730">
    <property type="component" value="Unassembled WGS sequence"/>
</dbReference>
<keyword evidence="3" id="KW-0808">Transferase</keyword>
<reference evidence="4 5" key="2">
    <citation type="submission" date="2019-06" db="EMBL/GenBank/DDBJ databases">
        <title>Co-occurence of chitin degradation, pigmentation and bioactivity in marine Pseudoalteromonas.</title>
        <authorList>
            <person name="Sonnenschein E.C."/>
            <person name="Bech P.K."/>
        </authorList>
    </citation>
    <scope>NUCLEOTIDE SEQUENCE [LARGE SCALE GENOMIC DNA]</scope>
    <source>
        <strain evidence="5">S2231</strain>
        <strain evidence="2 4">S2233</strain>
    </source>
</reference>
<dbReference type="Pfam" id="PF13649">
    <property type="entry name" value="Methyltransf_25"/>
    <property type="match status" value="1"/>
</dbReference>
<dbReference type="AlphaFoldDB" id="A0A5S3XIN5"/>
<evidence type="ECO:0000259" key="1">
    <source>
        <dbReference type="Pfam" id="PF13649"/>
    </source>
</evidence>
<organism evidence="3 5">
    <name type="scientific">Pseudoalteromonas citrea</name>
    <dbReference type="NCBI Taxonomy" id="43655"/>
    <lineage>
        <taxon>Bacteria</taxon>
        <taxon>Pseudomonadati</taxon>
        <taxon>Pseudomonadota</taxon>
        <taxon>Gammaproteobacteria</taxon>
        <taxon>Alteromonadales</taxon>
        <taxon>Pseudoalteromonadaceae</taxon>
        <taxon>Pseudoalteromonas</taxon>
    </lineage>
</organism>
<comment type="caution">
    <text evidence="3">The sequence shown here is derived from an EMBL/GenBank/DDBJ whole genome shotgun (WGS) entry which is preliminary data.</text>
</comment>
<evidence type="ECO:0000313" key="3">
    <source>
        <dbReference type="EMBL" id="TMP53869.1"/>
    </source>
</evidence>
<dbReference type="EMBL" id="PNCK01000061">
    <property type="protein sequence ID" value="TMP41171.1"/>
    <property type="molecule type" value="Genomic_DNA"/>
</dbReference>